<keyword evidence="4" id="KW-1185">Reference proteome</keyword>
<feature type="transmembrane region" description="Helical" evidence="2">
    <location>
        <begin position="16"/>
        <end position="41"/>
    </location>
</feature>
<gene>
    <name evidence="3" type="ORF">ANCDUO_14709</name>
</gene>
<protein>
    <submittedName>
        <fullName evidence="3">Uncharacterized protein</fullName>
    </submittedName>
</protein>
<evidence type="ECO:0000256" key="1">
    <source>
        <dbReference type="SAM" id="MobiDB-lite"/>
    </source>
</evidence>
<evidence type="ECO:0000313" key="3">
    <source>
        <dbReference type="EMBL" id="KIH55138.1"/>
    </source>
</evidence>
<sequence>MSCLTTREQEDEEASYTAIIIVCCFVVALLLIAAGAVLIILHQQREHKRKLELAAQIEKEEEAARKAKRKRRKARQKRRRKRKERKKKQRQRNVQGFMPNLDVKTALAEYLESQTYIQSNKTKEEADFLESIKTERFATTQPDDDVKTADARKEENFLKKLSLLNEQLATIDKEGSAKGTKNSSQEL</sequence>
<keyword evidence="2" id="KW-0812">Transmembrane</keyword>
<keyword evidence="2" id="KW-1133">Transmembrane helix</keyword>
<dbReference type="OrthoDB" id="10575918at2759"/>
<dbReference type="Proteomes" id="UP000054047">
    <property type="component" value="Unassembled WGS sequence"/>
</dbReference>
<organism evidence="3 4">
    <name type="scientific">Ancylostoma duodenale</name>
    <dbReference type="NCBI Taxonomy" id="51022"/>
    <lineage>
        <taxon>Eukaryota</taxon>
        <taxon>Metazoa</taxon>
        <taxon>Ecdysozoa</taxon>
        <taxon>Nematoda</taxon>
        <taxon>Chromadorea</taxon>
        <taxon>Rhabditida</taxon>
        <taxon>Rhabditina</taxon>
        <taxon>Rhabditomorpha</taxon>
        <taxon>Strongyloidea</taxon>
        <taxon>Ancylostomatidae</taxon>
        <taxon>Ancylostomatinae</taxon>
        <taxon>Ancylostoma</taxon>
    </lineage>
</organism>
<name>A0A0C2CFL9_9BILA</name>
<dbReference type="AlphaFoldDB" id="A0A0C2CFL9"/>
<evidence type="ECO:0000256" key="2">
    <source>
        <dbReference type="SAM" id="Phobius"/>
    </source>
</evidence>
<feature type="compositionally biased region" description="Basic residues" evidence="1">
    <location>
        <begin position="66"/>
        <end position="91"/>
    </location>
</feature>
<evidence type="ECO:0000313" key="4">
    <source>
        <dbReference type="Proteomes" id="UP000054047"/>
    </source>
</evidence>
<dbReference type="EMBL" id="KN737839">
    <property type="protein sequence ID" value="KIH55138.1"/>
    <property type="molecule type" value="Genomic_DNA"/>
</dbReference>
<feature type="region of interest" description="Disordered" evidence="1">
    <location>
        <begin position="63"/>
        <end position="96"/>
    </location>
</feature>
<reference evidence="3 4" key="1">
    <citation type="submission" date="2013-12" db="EMBL/GenBank/DDBJ databases">
        <title>Draft genome of the parsitic nematode Ancylostoma duodenale.</title>
        <authorList>
            <person name="Mitreva M."/>
        </authorList>
    </citation>
    <scope>NUCLEOTIDE SEQUENCE [LARGE SCALE GENOMIC DNA]</scope>
    <source>
        <strain evidence="3 4">Zhejiang</strain>
    </source>
</reference>
<keyword evidence="2" id="KW-0472">Membrane</keyword>
<proteinExistence type="predicted"/>
<accession>A0A0C2CFL9</accession>